<organism evidence="1 2">
    <name type="scientific">Caerostris extrusa</name>
    <name type="common">Bark spider</name>
    <name type="synonym">Caerostris bankana</name>
    <dbReference type="NCBI Taxonomy" id="172846"/>
    <lineage>
        <taxon>Eukaryota</taxon>
        <taxon>Metazoa</taxon>
        <taxon>Ecdysozoa</taxon>
        <taxon>Arthropoda</taxon>
        <taxon>Chelicerata</taxon>
        <taxon>Arachnida</taxon>
        <taxon>Araneae</taxon>
        <taxon>Araneomorphae</taxon>
        <taxon>Entelegynae</taxon>
        <taxon>Araneoidea</taxon>
        <taxon>Araneidae</taxon>
        <taxon>Caerostris</taxon>
    </lineage>
</organism>
<accession>A0AAV4RT62</accession>
<proteinExistence type="predicted"/>
<dbReference type="EMBL" id="BPLR01008259">
    <property type="protein sequence ID" value="GIY23292.1"/>
    <property type="molecule type" value="Genomic_DNA"/>
</dbReference>
<evidence type="ECO:0000313" key="2">
    <source>
        <dbReference type="Proteomes" id="UP001054945"/>
    </source>
</evidence>
<protein>
    <submittedName>
        <fullName evidence="1">Uncharacterized protein</fullName>
    </submittedName>
</protein>
<comment type="caution">
    <text evidence="1">The sequence shown here is derived from an EMBL/GenBank/DDBJ whole genome shotgun (WGS) entry which is preliminary data.</text>
</comment>
<reference evidence="1 2" key="1">
    <citation type="submission" date="2021-06" db="EMBL/GenBank/DDBJ databases">
        <title>Caerostris extrusa draft genome.</title>
        <authorList>
            <person name="Kono N."/>
            <person name="Arakawa K."/>
        </authorList>
    </citation>
    <scope>NUCLEOTIDE SEQUENCE [LARGE SCALE GENOMIC DNA]</scope>
</reference>
<evidence type="ECO:0000313" key="1">
    <source>
        <dbReference type="EMBL" id="GIY23292.1"/>
    </source>
</evidence>
<dbReference type="AlphaFoldDB" id="A0AAV4RT62"/>
<dbReference type="Proteomes" id="UP001054945">
    <property type="component" value="Unassembled WGS sequence"/>
</dbReference>
<sequence length="85" mass="9382">MSSSRSSSVCRRSHHAERVLGGKHAYFMKLGVSVSVYAGLTRGEGFILLSNIGWLRNTCTTNQIYSSVALFAPHAMAYSYEGYSR</sequence>
<name>A0AAV4RT62_CAEEX</name>
<keyword evidence="2" id="KW-1185">Reference proteome</keyword>
<gene>
    <name evidence="1" type="ORF">CEXT_708041</name>
</gene>